<accession>A0A5C6S574</accession>
<reference evidence="1 2" key="1">
    <citation type="submission" date="2019-08" db="EMBL/GenBank/DDBJ databases">
        <authorList>
            <person name="Ye J."/>
        </authorList>
    </citation>
    <scope>NUCLEOTIDE SEQUENCE [LARGE SCALE GENOMIC DNA]</scope>
    <source>
        <strain evidence="1 2">TK008</strain>
    </source>
</reference>
<dbReference type="AlphaFoldDB" id="A0A5C6S574"/>
<protein>
    <submittedName>
        <fullName evidence="1">Uncharacterized protein</fullName>
    </submittedName>
</protein>
<comment type="caution">
    <text evidence="1">The sequence shown here is derived from an EMBL/GenBank/DDBJ whole genome shotgun (WGS) entry which is preliminary data.</text>
</comment>
<evidence type="ECO:0000313" key="1">
    <source>
        <dbReference type="EMBL" id="TXB69750.1"/>
    </source>
</evidence>
<name>A0A5C6S574_9RHOB</name>
<evidence type="ECO:0000313" key="2">
    <source>
        <dbReference type="Proteomes" id="UP000321562"/>
    </source>
</evidence>
<dbReference type="Proteomes" id="UP000321562">
    <property type="component" value="Unassembled WGS sequence"/>
</dbReference>
<sequence length="180" mass="20662">MTIALLSTDSPAKMVEAVERYRDMKLRTVEGEGDLSEYLFGFDTTLEQVLVRMFGAELDDESHFGDFPYFEIQENQKTAVFQMKNTTVKFRTPEPTAELLDKDRAEHSGIMRTRGLAPVALLTVAAEMWADRFSGVDEQGYPLALTHPWNEELRGEKRQLRYAEIKAYVRARDTDWMKGA</sequence>
<gene>
    <name evidence="1" type="ORF">FQV27_06415</name>
</gene>
<proteinExistence type="predicted"/>
<dbReference type="EMBL" id="VOPL01000002">
    <property type="protein sequence ID" value="TXB69750.1"/>
    <property type="molecule type" value="Genomic_DNA"/>
</dbReference>
<organism evidence="1 2">
    <name type="scientific">Paracoccus aurantiacus</name>
    <dbReference type="NCBI Taxonomy" id="2599412"/>
    <lineage>
        <taxon>Bacteria</taxon>
        <taxon>Pseudomonadati</taxon>
        <taxon>Pseudomonadota</taxon>
        <taxon>Alphaproteobacteria</taxon>
        <taxon>Rhodobacterales</taxon>
        <taxon>Paracoccaceae</taxon>
        <taxon>Paracoccus</taxon>
    </lineage>
</organism>
<keyword evidence="2" id="KW-1185">Reference proteome</keyword>